<proteinExistence type="predicted"/>
<gene>
    <name evidence="1" type="ORF">BDM02DRAFT_3121098</name>
</gene>
<organism evidence="1 2">
    <name type="scientific">Thelephora ganbajun</name>
    <name type="common">Ganba fungus</name>
    <dbReference type="NCBI Taxonomy" id="370292"/>
    <lineage>
        <taxon>Eukaryota</taxon>
        <taxon>Fungi</taxon>
        <taxon>Dikarya</taxon>
        <taxon>Basidiomycota</taxon>
        <taxon>Agaricomycotina</taxon>
        <taxon>Agaricomycetes</taxon>
        <taxon>Thelephorales</taxon>
        <taxon>Thelephoraceae</taxon>
        <taxon>Thelephora</taxon>
    </lineage>
</organism>
<dbReference type="Proteomes" id="UP000886501">
    <property type="component" value="Unassembled WGS sequence"/>
</dbReference>
<comment type="caution">
    <text evidence="1">The sequence shown here is derived from an EMBL/GenBank/DDBJ whole genome shotgun (WGS) entry which is preliminary data.</text>
</comment>
<accession>A0ACB6Z6H8</accession>
<dbReference type="EMBL" id="MU118112">
    <property type="protein sequence ID" value="KAF9644943.1"/>
    <property type="molecule type" value="Genomic_DNA"/>
</dbReference>
<keyword evidence="2" id="KW-1185">Reference proteome</keyword>
<protein>
    <submittedName>
        <fullName evidence="1">Uncharacterized protein</fullName>
    </submittedName>
</protein>
<evidence type="ECO:0000313" key="2">
    <source>
        <dbReference type="Proteomes" id="UP000886501"/>
    </source>
</evidence>
<reference evidence="1" key="2">
    <citation type="journal article" date="2020" name="Nat. Commun.">
        <title>Large-scale genome sequencing of mycorrhizal fungi provides insights into the early evolution of symbiotic traits.</title>
        <authorList>
            <person name="Miyauchi S."/>
            <person name="Kiss E."/>
            <person name="Kuo A."/>
            <person name="Drula E."/>
            <person name="Kohler A."/>
            <person name="Sanchez-Garcia M."/>
            <person name="Morin E."/>
            <person name="Andreopoulos B."/>
            <person name="Barry K.W."/>
            <person name="Bonito G."/>
            <person name="Buee M."/>
            <person name="Carver A."/>
            <person name="Chen C."/>
            <person name="Cichocki N."/>
            <person name="Clum A."/>
            <person name="Culley D."/>
            <person name="Crous P.W."/>
            <person name="Fauchery L."/>
            <person name="Girlanda M."/>
            <person name="Hayes R.D."/>
            <person name="Keri Z."/>
            <person name="LaButti K."/>
            <person name="Lipzen A."/>
            <person name="Lombard V."/>
            <person name="Magnuson J."/>
            <person name="Maillard F."/>
            <person name="Murat C."/>
            <person name="Nolan M."/>
            <person name="Ohm R.A."/>
            <person name="Pangilinan J."/>
            <person name="Pereira M.F."/>
            <person name="Perotto S."/>
            <person name="Peter M."/>
            <person name="Pfister S."/>
            <person name="Riley R."/>
            <person name="Sitrit Y."/>
            <person name="Stielow J.B."/>
            <person name="Szollosi G."/>
            <person name="Zifcakova L."/>
            <person name="Stursova M."/>
            <person name="Spatafora J.W."/>
            <person name="Tedersoo L."/>
            <person name="Vaario L.M."/>
            <person name="Yamada A."/>
            <person name="Yan M."/>
            <person name="Wang P."/>
            <person name="Xu J."/>
            <person name="Bruns T."/>
            <person name="Baldrian P."/>
            <person name="Vilgalys R."/>
            <person name="Dunand C."/>
            <person name="Henrissat B."/>
            <person name="Grigoriev I.V."/>
            <person name="Hibbett D."/>
            <person name="Nagy L.G."/>
            <person name="Martin F.M."/>
        </authorList>
    </citation>
    <scope>NUCLEOTIDE SEQUENCE</scope>
    <source>
        <strain evidence="1">P2</strain>
    </source>
</reference>
<reference evidence="1" key="1">
    <citation type="submission" date="2019-10" db="EMBL/GenBank/DDBJ databases">
        <authorList>
            <consortium name="DOE Joint Genome Institute"/>
            <person name="Kuo A."/>
            <person name="Miyauchi S."/>
            <person name="Kiss E."/>
            <person name="Drula E."/>
            <person name="Kohler A."/>
            <person name="Sanchez-Garcia M."/>
            <person name="Andreopoulos B."/>
            <person name="Barry K.W."/>
            <person name="Bonito G."/>
            <person name="Buee M."/>
            <person name="Carver A."/>
            <person name="Chen C."/>
            <person name="Cichocki N."/>
            <person name="Clum A."/>
            <person name="Culley D."/>
            <person name="Crous P.W."/>
            <person name="Fauchery L."/>
            <person name="Girlanda M."/>
            <person name="Hayes R."/>
            <person name="Keri Z."/>
            <person name="Labutti K."/>
            <person name="Lipzen A."/>
            <person name="Lombard V."/>
            <person name="Magnuson J."/>
            <person name="Maillard F."/>
            <person name="Morin E."/>
            <person name="Murat C."/>
            <person name="Nolan M."/>
            <person name="Ohm R."/>
            <person name="Pangilinan J."/>
            <person name="Pereira M."/>
            <person name="Perotto S."/>
            <person name="Peter M."/>
            <person name="Riley R."/>
            <person name="Sitrit Y."/>
            <person name="Stielow B."/>
            <person name="Szollosi G."/>
            <person name="Zifcakova L."/>
            <person name="Stursova M."/>
            <person name="Spatafora J.W."/>
            <person name="Tedersoo L."/>
            <person name="Vaario L.-M."/>
            <person name="Yamada A."/>
            <person name="Yan M."/>
            <person name="Wang P."/>
            <person name="Xu J."/>
            <person name="Bruns T."/>
            <person name="Baldrian P."/>
            <person name="Vilgalys R."/>
            <person name="Henrissat B."/>
            <person name="Grigoriev I.V."/>
            <person name="Hibbett D."/>
            <person name="Nagy L.G."/>
            <person name="Martin F.M."/>
        </authorList>
    </citation>
    <scope>NUCLEOTIDE SEQUENCE</scope>
    <source>
        <strain evidence="1">P2</strain>
    </source>
</reference>
<sequence>MTKKSDVFSLAVVIVELVAGNIPFLGSLDLDVISMVLKGKIPPEPRRFNVPGMAPAVWKIVEKERPEANAIFQDFEEVANLSAPTKNVSVHFVS</sequence>
<name>A0ACB6Z6H8_THEGA</name>
<evidence type="ECO:0000313" key="1">
    <source>
        <dbReference type="EMBL" id="KAF9644943.1"/>
    </source>
</evidence>